<gene>
    <name evidence="14" type="primary">nifH3</name>
    <name evidence="14" type="ORF">NCTC13028_00493</name>
</gene>
<dbReference type="GO" id="GO:0005524">
    <property type="term" value="F:ATP binding"/>
    <property type="evidence" value="ECO:0007669"/>
    <property type="project" value="UniProtKB-KW"/>
</dbReference>
<dbReference type="InterPro" id="IPR030655">
    <property type="entry name" value="NifH/chlL_CS"/>
</dbReference>
<evidence type="ECO:0000256" key="9">
    <source>
        <dbReference type="ARBA" id="ARBA00023004"/>
    </source>
</evidence>
<dbReference type="PROSITE" id="PS51026">
    <property type="entry name" value="NIFH_FRXC_3"/>
    <property type="match status" value="1"/>
</dbReference>
<reference evidence="14 15" key="1">
    <citation type="submission" date="2018-06" db="EMBL/GenBank/DDBJ databases">
        <authorList>
            <consortium name="Pathogen Informatics"/>
            <person name="Doyle S."/>
        </authorList>
    </citation>
    <scope>NUCLEOTIDE SEQUENCE [LARGE SCALE GENOMIC DNA]</scope>
    <source>
        <strain evidence="14 15">NCTC13028</strain>
    </source>
</reference>
<dbReference type="PRINTS" id="PR00091">
    <property type="entry name" value="NITROGNASEII"/>
</dbReference>
<evidence type="ECO:0000256" key="2">
    <source>
        <dbReference type="ARBA" id="ARBA00002234"/>
    </source>
</evidence>
<dbReference type="InterPro" id="IPR000392">
    <property type="entry name" value="NifH/frxC"/>
</dbReference>
<keyword evidence="10 12" id="KW-0411">Iron-sulfur</keyword>
<dbReference type="PANTHER" id="PTHR42864">
    <property type="entry name" value="LIGHT-INDEPENDENT PROTOCHLOROPHYLLIDE REDUCTASE IRON-SULFUR ATP-BINDING PROTEIN"/>
    <property type="match status" value="1"/>
</dbReference>
<dbReference type="Gene3D" id="3.40.50.1980">
    <property type="entry name" value="Nitrogenase molybdenum iron protein domain"/>
    <property type="match status" value="1"/>
</dbReference>
<dbReference type="Pfam" id="PF00148">
    <property type="entry name" value="Oxidored_nitro"/>
    <property type="match status" value="1"/>
</dbReference>
<dbReference type="Pfam" id="PF00142">
    <property type="entry name" value="Fer4_NifH"/>
    <property type="match status" value="1"/>
</dbReference>
<keyword evidence="12 14" id="KW-0560">Oxidoreductase</keyword>
<dbReference type="Proteomes" id="UP000250223">
    <property type="component" value="Unassembled WGS sequence"/>
</dbReference>
<evidence type="ECO:0000256" key="3">
    <source>
        <dbReference type="ARBA" id="ARBA00005504"/>
    </source>
</evidence>
<evidence type="ECO:0000313" key="14">
    <source>
        <dbReference type="EMBL" id="SQB33500.1"/>
    </source>
</evidence>
<evidence type="ECO:0000313" key="15">
    <source>
        <dbReference type="Proteomes" id="UP000250223"/>
    </source>
</evidence>
<evidence type="ECO:0000256" key="10">
    <source>
        <dbReference type="ARBA" id="ARBA00023014"/>
    </source>
</evidence>
<evidence type="ECO:0000259" key="13">
    <source>
        <dbReference type="Pfam" id="PF00148"/>
    </source>
</evidence>
<keyword evidence="12" id="KW-0004">4Fe-4S</keyword>
<dbReference type="GO" id="GO:0046872">
    <property type="term" value="F:metal ion binding"/>
    <property type="evidence" value="ECO:0007669"/>
    <property type="project" value="UniProtKB-KW"/>
</dbReference>
<evidence type="ECO:0000256" key="7">
    <source>
        <dbReference type="ARBA" id="ARBA00022741"/>
    </source>
</evidence>
<comment type="function">
    <text evidence="2">The key enzymatic reactions in nitrogen fixation are catalyzed by the nitrogenase complex, which has 2 components: the iron protein and the molybdenum-iron protein.</text>
</comment>
<dbReference type="CDD" id="cd02040">
    <property type="entry name" value="NifH"/>
    <property type="match status" value="1"/>
</dbReference>
<evidence type="ECO:0000256" key="5">
    <source>
        <dbReference type="ARBA" id="ARBA00012773"/>
    </source>
</evidence>
<evidence type="ECO:0000256" key="8">
    <source>
        <dbReference type="ARBA" id="ARBA00022840"/>
    </source>
</evidence>
<dbReference type="Gene3D" id="3.40.50.12380">
    <property type="entry name" value="Nitrogenase MoFe cofactor biosynthesis protein NifE, C-terminal"/>
    <property type="match status" value="1"/>
</dbReference>
<dbReference type="EC" id="1.18.6.1" evidence="5"/>
<dbReference type="GO" id="GO:0016163">
    <property type="term" value="F:nitrogenase activity"/>
    <property type="evidence" value="ECO:0007669"/>
    <property type="project" value="UniProtKB-EC"/>
</dbReference>
<dbReference type="InterPro" id="IPR027417">
    <property type="entry name" value="P-loop_NTPase"/>
</dbReference>
<dbReference type="EMBL" id="UAWC01000001">
    <property type="protein sequence ID" value="SQB33500.1"/>
    <property type="molecule type" value="Genomic_DNA"/>
</dbReference>
<organism evidence="14 15">
    <name type="scientific">Clostridium cochlearium</name>
    <dbReference type="NCBI Taxonomy" id="1494"/>
    <lineage>
        <taxon>Bacteria</taxon>
        <taxon>Bacillati</taxon>
        <taxon>Bacillota</taxon>
        <taxon>Clostridia</taxon>
        <taxon>Eubacteriales</taxon>
        <taxon>Clostridiaceae</taxon>
        <taxon>Clostridium</taxon>
    </lineage>
</organism>
<dbReference type="SUPFAM" id="SSF53807">
    <property type="entry name" value="Helical backbone' metal receptor"/>
    <property type="match status" value="1"/>
</dbReference>
<comment type="catalytic activity">
    <reaction evidence="11">
        <text>N2 + 8 reduced [2Fe-2S]-[ferredoxin] + 16 ATP + 16 H2O = H2 + 8 oxidized [2Fe-2S]-[ferredoxin] + 2 NH4(+) + 16 ADP + 16 phosphate + 6 H(+)</text>
        <dbReference type="Rhea" id="RHEA:21448"/>
        <dbReference type="Rhea" id="RHEA-COMP:10000"/>
        <dbReference type="Rhea" id="RHEA-COMP:10001"/>
        <dbReference type="ChEBI" id="CHEBI:15377"/>
        <dbReference type="ChEBI" id="CHEBI:15378"/>
        <dbReference type="ChEBI" id="CHEBI:17997"/>
        <dbReference type="ChEBI" id="CHEBI:18276"/>
        <dbReference type="ChEBI" id="CHEBI:28938"/>
        <dbReference type="ChEBI" id="CHEBI:30616"/>
        <dbReference type="ChEBI" id="CHEBI:33737"/>
        <dbReference type="ChEBI" id="CHEBI:33738"/>
        <dbReference type="ChEBI" id="CHEBI:43474"/>
        <dbReference type="ChEBI" id="CHEBI:456216"/>
        <dbReference type="EC" id="1.18.6.1"/>
    </reaction>
</comment>
<dbReference type="PROSITE" id="PS00692">
    <property type="entry name" value="NIFH_FRXC_2"/>
    <property type="match status" value="1"/>
</dbReference>
<evidence type="ECO:0000256" key="6">
    <source>
        <dbReference type="ARBA" id="ARBA00022723"/>
    </source>
</evidence>
<dbReference type="InterPro" id="IPR000510">
    <property type="entry name" value="Nase/OxRdtase_comp1"/>
</dbReference>
<comment type="subunit">
    <text evidence="4">Homodimer.</text>
</comment>
<dbReference type="RefSeq" id="WP_096635654.1">
    <property type="nucleotide sequence ID" value="NZ_OAOH01000001.1"/>
</dbReference>
<feature type="domain" description="Nitrogenase/oxidoreductase component 1" evidence="13">
    <location>
        <begin position="310"/>
        <end position="706"/>
    </location>
</feature>
<name>A0A2X2Y4U0_CLOCO</name>
<keyword evidence="9 12" id="KW-0408">Iron</keyword>
<dbReference type="PANTHER" id="PTHR42864:SF2">
    <property type="entry name" value="LIGHT-INDEPENDENT PROTOCHLOROPHYLLIDE REDUCTASE IRON-SULFUR ATP-BINDING PROTEIN"/>
    <property type="match status" value="1"/>
</dbReference>
<evidence type="ECO:0000256" key="12">
    <source>
        <dbReference type="RuleBase" id="RU003688"/>
    </source>
</evidence>
<proteinExistence type="inferred from homology"/>
<dbReference type="PROSITE" id="PS00746">
    <property type="entry name" value="NIFH_FRXC_1"/>
    <property type="match status" value="1"/>
</dbReference>
<dbReference type="AlphaFoldDB" id="A0A2X2Y4U0"/>
<keyword evidence="7 12" id="KW-0547">Nucleotide-binding</keyword>
<evidence type="ECO:0000256" key="4">
    <source>
        <dbReference type="ARBA" id="ARBA00011738"/>
    </source>
</evidence>
<dbReference type="SUPFAM" id="SSF52540">
    <property type="entry name" value="P-loop containing nucleoside triphosphate hydrolases"/>
    <property type="match status" value="1"/>
</dbReference>
<keyword evidence="6 12" id="KW-0479">Metal-binding</keyword>
<comment type="cofactor">
    <cofactor evidence="1">
        <name>[4Fe-4S] cluster</name>
        <dbReference type="ChEBI" id="CHEBI:49883"/>
    </cofactor>
</comment>
<comment type="similarity">
    <text evidence="3 12">Belongs to the NifH/BchL/ChlL family.</text>
</comment>
<keyword evidence="8 12" id="KW-0067">ATP-binding</keyword>
<dbReference type="GO" id="GO:0051539">
    <property type="term" value="F:4 iron, 4 sulfur cluster binding"/>
    <property type="evidence" value="ECO:0007669"/>
    <property type="project" value="UniProtKB-KW"/>
</dbReference>
<protein>
    <recommendedName>
        <fullName evidence="5">nitrogenase</fullName>
        <ecNumber evidence="5">1.18.6.1</ecNumber>
    </recommendedName>
</protein>
<accession>A0A2X2Y4U0</accession>
<sequence>MKQIAIYGKGGIGKSTISSNLSAALCKKGKKVLQIGCDPKHDSTRLLLKGKSVNTVLDYIRDTTPDKYRVEEIIFKGYNGVECVEAGGPNPGVGCAGRGILTTFNLLESFNIKNRGYDLVLYDVLGDVVCGGFAVPLRREYADIVYIVTSGEFMSIYAANNILRGIKNYDNSLKRVGGLIFNKRGVEKEEERIRKFSHAVKIPIIETFPRSDEFTYSEKIGLPLVEFEDSKVSKKFLNLAENIINQKNLFEANPLTDEELESTILGGKVESFTYENQEEKIESNKESEEEIDYTKFLSKNVLKREPLHGCAFNGAVNMTIQLKDAITIAHGPRSCAHISYQTMTSIGRRAFFERGILMPLQINPPIVSSEMNEGVMVFGGIQELKEKIVKLKNMGKALFVVTTCPAGIIGEDVDIVKNLQEVDIPVIPIKTDGNITGDYLQGMIYAYIETAKALINISVLKEDNLVNIIGEKTIAKNTEENFKTMEKFLNAMDIYVNCRFLCNTKVEDVKNFMKGKLNILAYEDYMGRMMKKFFIEEYKVEFFKNPFPVGFEETEKWILEIAKCFNKEHKVKSLVEHNKEIYTEEILKLKPLLKNKKLMIITYNHQIEWILQTAVDLEMDIVKLCILDFSQEMLFKTKFKDKFPIELKYDESKRVRDIKSLKPDILLTNYTSSSLQEEVLTDNIPLCPDVGFFSGLSLAKRWAGLLKLNLKEGWREDEKLFSKYYAR</sequence>
<dbReference type="Gene3D" id="3.40.50.300">
    <property type="entry name" value="P-loop containing nucleotide triphosphate hydrolases"/>
    <property type="match status" value="1"/>
</dbReference>
<evidence type="ECO:0000256" key="11">
    <source>
        <dbReference type="ARBA" id="ARBA00047967"/>
    </source>
</evidence>
<evidence type="ECO:0000256" key="1">
    <source>
        <dbReference type="ARBA" id="ARBA00001966"/>
    </source>
</evidence>